<dbReference type="EMBL" id="FR824198">
    <property type="protein sequence ID" value="CCA22411.1"/>
    <property type="molecule type" value="Genomic_DNA"/>
</dbReference>
<dbReference type="Gene3D" id="3.90.226.30">
    <property type="match status" value="1"/>
</dbReference>
<reference evidence="2" key="1">
    <citation type="journal article" date="2011" name="PLoS Biol.">
        <title>Gene gain and loss during evolution of obligate parasitism in the white rust pathogen of Arabidopsis thaliana.</title>
        <authorList>
            <person name="Kemen E."/>
            <person name="Gardiner A."/>
            <person name="Schultz-Larsen T."/>
            <person name="Kemen A.C."/>
            <person name="Balmuth A.L."/>
            <person name="Robert-Seilaniantz A."/>
            <person name="Bailey K."/>
            <person name="Holub E."/>
            <person name="Studholme D.J."/>
            <person name="Maclean D."/>
            <person name="Jones J.D."/>
        </authorList>
    </citation>
    <scope>NUCLEOTIDE SEQUENCE</scope>
</reference>
<dbReference type="InterPro" id="IPR043166">
    <property type="entry name" value="LarA-like_C"/>
</dbReference>
<reference evidence="2" key="2">
    <citation type="submission" date="2011-02" db="EMBL/GenBank/DDBJ databases">
        <authorList>
            <person name="MacLean D."/>
        </authorList>
    </citation>
    <scope>NUCLEOTIDE SEQUENCE</scope>
</reference>
<feature type="domain" description="LarA-like N-terminal" evidence="1">
    <location>
        <begin position="29"/>
        <end position="178"/>
    </location>
</feature>
<organism evidence="2">
    <name type="scientific">Albugo laibachii Nc14</name>
    <dbReference type="NCBI Taxonomy" id="890382"/>
    <lineage>
        <taxon>Eukaryota</taxon>
        <taxon>Sar</taxon>
        <taxon>Stramenopiles</taxon>
        <taxon>Oomycota</taxon>
        <taxon>Peronosporomycetes</taxon>
        <taxon>Albuginales</taxon>
        <taxon>Albuginaceae</taxon>
        <taxon>Albugo</taxon>
    </lineage>
</organism>
<dbReference type="InterPro" id="IPR018657">
    <property type="entry name" value="LarA-like_N"/>
</dbReference>
<sequence length="471" mass="53100">MGLFYAEGSDSSTITDERLGDIIKSTLTQHAANIGHKLERVVLVPPEFTRYHSKAGLISQFIYDQLQEAIVDVLPALGIHAPMTDSEISKHLFRVHDWRNDVVTSGMVPSELVAAPSDGKVNDPWPAQVNKLLWEGKHDLIVSIGQVVPHEVMGMANNNKNIFVGTRGSDAINFSHFIGAVYGMEQMMGRANNPLCQVLNYASEHFLKDFPLLYIQKVVLRADDGQLVTRGVFIGDDDECFLRASALSLEVNFKVLEHLLEKVVVYLHPEYKSTWLGNKSIYRTRMAIADGGELIILAPGVKHFGEDTRIDELIRKYGYRTTPEILLYLDQSRHLIENLSAAAHLIHGSSEGRFRIRYCPGVLTRKELKSVGFEYGDLTDMLQMYSIDGLNEGFNTTRDGSENLYYISNPSLGLWACRSRFDMSNQSDEILESSDGKSNYFNIHRIHNVSMLVSAEDHLPFRKCKKRGMKM</sequence>
<gene>
    <name evidence="2" type="primary">AlNc14C153G7586</name>
    <name evidence="2" type="ORF">ALNC14_085540</name>
</gene>
<dbReference type="PANTHER" id="PTHR33171">
    <property type="entry name" value="LAR_N DOMAIN-CONTAINING PROTEIN"/>
    <property type="match status" value="1"/>
</dbReference>
<proteinExistence type="predicted"/>
<dbReference type="PANTHER" id="PTHR33171:SF17">
    <property type="entry name" value="LARA-LIKE N-TERMINAL DOMAIN-CONTAINING PROTEIN"/>
    <property type="match status" value="1"/>
</dbReference>
<dbReference type="Pfam" id="PF09861">
    <property type="entry name" value="Lar_N"/>
    <property type="match status" value="1"/>
</dbReference>
<accession>F0WM82</accession>
<evidence type="ECO:0000259" key="1">
    <source>
        <dbReference type="Pfam" id="PF09861"/>
    </source>
</evidence>
<dbReference type="GO" id="GO:0050043">
    <property type="term" value="F:lactate racemase activity"/>
    <property type="evidence" value="ECO:0007669"/>
    <property type="project" value="InterPro"/>
</dbReference>
<dbReference type="HOGENOM" id="CLU_619420_0_0_1"/>
<protein>
    <submittedName>
        <fullName evidence="2">Uncharacterized protein AlNc14C153G7586</fullName>
    </submittedName>
</protein>
<dbReference type="Gene3D" id="3.40.50.11440">
    <property type="match status" value="1"/>
</dbReference>
<dbReference type="InterPro" id="IPR048068">
    <property type="entry name" value="LarA-like"/>
</dbReference>
<name>F0WM82_9STRA</name>
<dbReference type="AlphaFoldDB" id="F0WM82"/>
<evidence type="ECO:0000313" key="2">
    <source>
        <dbReference type="EMBL" id="CCA22411.1"/>
    </source>
</evidence>